<feature type="compositionally biased region" description="Basic and acidic residues" evidence="1">
    <location>
        <begin position="1"/>
        <end position="21"/>
    </location>
</feature>
<proteinExistence type="predicted"/>
<reference evidence="3" key="1">
    <citation type="journal article" date="2022" name="Syst. Appl. Microbiol.">
        <title>Natronocalculus amylovorans gen. nov., sp. nov., and Natranaeroarchaeum aerophilus sp. nov., dominant culturable amylolytic natronoarchaea from hypersaline soda lakes in southwestern Siberia.</title>
        <authorList>
            <person name="Sorokin D.Y."/>
            <person name="Elcheninov A.G."/>
            <person name="Khizhniak T.V."/>
            <person name="Koenen M."/>
            <person name="Bale N.J."/>
            <person name="Damste J.S.S."/>
            <person name="Kublanov I.V."/>
        </authorList>
    </citation>
    <scope>NUCLEOTIDE SEQUENCE</scope>
    <source>
        <strain evidence="3">AArc-St2</strain>
    </source>
</reference>
<dbReference type="InterPro" id="IPR058448">
    <property type="entry name" value="DUF8135"/>
</dbReference>
<dbReference type="Proteomes" id="UP001203207">
    <property type="component" value="Unassembled WGS sequence"/>
</dbReference>
<dbReference type="Pfam" id="PF26456">
    <property type="entry name" value="DUF8135"/>
    <property type="match status" value="1"/>
</dbReference>
<feature type="compositionally biased region" description="Basic and acidic residues" evidence="1">
    <location>
        <begin position="29"/>
        <end position="52"/>
    </location>
</feature>
<dbReference type="EMBL" id="JAKRVX010000002">
    <property type="protein sequence ID" value="MCL9816428.1"/>
    <property type="molecule type" value="Genomic_DNA"/>
</dbReference>
<reference evidence="3" key="2">
    <citation type="submission" date="2022-02" db="EMBL/GenBank/DDBJ databases">
        <authorList>
            <person name="Elcheninov A.G."/>
            <person name="Sorokin D.Y."/>
            <person name="Kublanov I.V."/>
        </authorList>
    </citation>
    <scope>NUCLEOTIDE SEQUENCE</scope>
    <source>
        <strain evidence="3">AArc-St2</strain>
    </source>
</reference>
<organism evidence="3 4">
    <name type="scientific">Natronocalculus amylovorans</name>
    <dbReference type="NCBI Taxonomy" id="2917812"/>
    <lineage>
        <taxon>Archaea</taxon>
        <taxon>Methanobacteriati</taxon>
        <taxon>Methanobacteriota</taxon>
        <taxon>Stenosarchaea group</taxon>
        <taxon>Halobacteria</taxon>
        <taxon>Halobacteriales</taxon>
        <taxon>Haloferacaceae</taxon>
        <taxon>Natronocalculus</taxon>
    </lineage>
</organism>
<feature type="region of interest" description="Disordered" evidence="1">
    <location>
        <begin position="75"/>
        <end position="99"/>
    </location>
</feature>
<evidence type="ECO:0000256" key="1">
    <source>
        <dbReference type="SAM" id="MobiDB-lite"/>
    </source>
</evidence>
<protein>
    <recommendedName>
        <fullName evidence="2">DUF8135 domain-containing protein</fullName>
    </recommendedName>
</protein>
<name>A0AAE3FW57_9EURY</name>
<evidence type="ECO:0000313" key="4">
    <source>
        <dbReference type="Proteomes" id="UP001203207"/>
    </source>
</evidence>
<comment type="caution">
    <text evidence="3">The sequence shown here is derived from an EMBL/GenBank/DDBJ whole genome shotgun (WGS) entry which is preliminary data.</text>
</comment>
<evidence type="ECO:0000259" key="2">
    <source>
        <dbReference type="Pfam" id="PF26456"/>
    </source>
</evidence>
<dbReference type="RefSeq" id="WP_174654445.1">
    <property type="nucleotide sequence ID" value="NZ_JAKRVX010000002.1"/>
</dbReference>
<keyword evidence="4" id="KW-1185">Reference proteome</keyword>
<gene>
    <name evidence="3" type="ORF">AArcSt2_05660</name>
</gene>
<evidence type="ECO:0000313" key="3">
    <source>
        <dbReference type="EMBL" id="MCL9816428.1"/>
    </source>
</evidence>
<feature type="region of interest" description="Disordered" evidence="1">
    <location>
        <begin position="1"/>
        <end position="60"/>
    </location>
</feature>
<sequence length="172" mass="18832">MTDNTPSDRDRSQNKEGDPKPGEAVSNNNDREGPLGELASRIDSRQKGRDQGSDELFDTVDVTSVDEAALWEEIFSDTDADSGEQSVDPFDDLQTGTTPVQTAKDVASITDETAPVDDSVIVTKTRYCQQCEHFSAPPEAVCEYDGSEIIEVIGQTEFRVLNCPIVATRKDK</sequence>
<feature type="domain" description="DUF8135" evidence="2">
    <location>
        <begin position="122"/>
        <end position="168"/>
    </location>
</feature>
<accession>A0AAE3FW57</accession>
<dbReference type="AlphaFoldDB" id="A0AAE3FW57"/>